<evidence type="ECO:0000313" key="2">
    <source>
        <dbReference type="EMBL" id="OGY59553.1"/>
    </source>
</evidence>
<reference evidence="2 3" key="1">
    <citation type="journal article" date="2016" name="Nat. Commun.">
        <title>Thousands of microbial genomes shed light on interconnected biogeochemical processes in an aquifer system.</title>
        <authorList>
            <person name="Anantharaman K."/>
            <person name="Brown C.T."/>
            <person name="Hug L.A."/>
            <person name="Sharon I."/>
            <person name="Castelle C.J."/>
            <person name="Probst A.J."/>
            <person name="Thomas B.C."/>
            <person name="Singh A."/>
            <person name="Wilkins M.J."/>
            <person name="Karaoz U."/>
            <person name="Brodie E.L."/>
            <person name="Williams K.H."/>
            <person name="Hubbard S.S."/>
            <person name="Banfield J.F."/>
        </authorList>
    </citation>
    <scope>NUCLEOTIDE SEQUENCE [LARGE SCALE GENOMIC DNA]</scope>
</reference>
<keyword evidence="1" id="KW-0812">Transmembrane</keyword>
<accession>A0A1G1Z4K2</accession>
<evidence type="ECO:0000313" key="3">
    <source>
        <dbReference type="Proteomes" id="UP000178744"/>
    </source>
</evidence>
<feature type="transmembrane region" description="Helical" evidence="1">
    <location>
        <begin position="12"/>
        <end position="34"/>
    </location>
</feature>
<dbReference type="Proteomes" id="UP000178744">
    <property type="component" value="Unassembled WGS sequence"/>
</dbReference>
<keyword evidence="1" id="KW-1133">Transmembrane helix</keyword>
<proteinExistence type="predicted"/>
<gene>
    <name evidence="2" type="ORF">A3B23_01190</name>
</gene>
<dbReference type="AlphaFoldDB" id="A0A1G1Z4K2"/>
<comment type="caution">
    <text evidence="2">The sequence shown here is derived from an EMBL/GenBank/DDBJ whole genome shotgun (WGS) entry which is preliminary data.</text>
</comment>
<keyword evidence="1" id="KW-0472">Membrane</keyword>
<dbReference type="STRING" id="1797690.A3B23_01190"/>
<name>A0A1G1Z4K2_9BACT</name>
<organism evidence="2 3">
    <name type="scientific">Candidatus Colwellbacteria bacterium RIFCSPLOWO2_01_FULL_48_10</name>
    <dbReference type="NCBI Taxonomy" id="1797690"/>
    <lineage>
        <taxon>Bacteria</taxon>
        <taxon>Candidatus Colwelliibacteriota</taxon>
    </lineage>
</organism>
<protein>
    <submittedName>
        <fullName evidence="2">Uncharacterized protein</fullName>
    </submittedName>
</protein>
<sequence length="93" mass="10811">MDILVFAQTTFYLTFSLAVVILAAFLIALAYYIVRFVRCLQKISENLENASGEIRDNIIEMFDRFSEMPILSMFVKKHRSEKGRKKVNGNEKK</sequence>
<dbReference type="EMBL" id="MHIY01000023">
    <property type="protein sequence ID" value="OGY59553.1"/>
    <property type="molecule type" value="Genomic_DNA"/>
</dbReference>
<evidence type="ECO:0000256" key="1">
    <source>
        <dbReference type="SAM" id="Phobius"/>
    </source>
</evidence>